<feature type="compositionally biased region" description="Basic and acidic residues" evidence="1">
    <location>
        <begin position="452"/>
        <end position="461"/>
    </location>
</feature>
<feature type="compositionally biased region" description="Basic and acidic residues" evidence="1">
    <location>
        <begin position="255"/>
        <end position="266"/>
    </location>
</feature>
<feature type="compositionally biased region" description="Low complexity" evidence="1">
    <location>
        <begin position="267"/>
        <end position="280"/>
    </location>
</feature>
<accession>F4RFQ6</accession>
<protein>
    <recommendedName>
        <fullName evidence="2">BZIP domain-containing protein</fullName>
    </recommendedName>
</protein>
<keyword evidence="4" id="KW-1185">Reference proteome</keyword>
<feature type="region of interest" description="Disordered" evidence="1">
    <location>
        <begin position="1"/>
        <end position="80"/>
    </location>
</feature>
<reference evidence="4" key="1">
    <citation type="journal article" date="2011" name="Proc. Natl. Acad. Sci. U.S.A.">
        <title>Obligate biotrophy features unraveled by the genomic analysis of rust fungi.</title>
        <authorList>
            <person name="Duplessis S."/>
            <person name="Cuomo C.A."/>
            <person name="Lin Y.-C."/>
            <person name="Aerts A."/>
            <person name="Tisserant E."/>
            <person name="Veneault-Fourrey C."/>
            <person name="Joly D.L."/>
            <person name="Hacquard S."/>
            <person name="Amselem J."/>
            <person name="Cantarel B.L."/>
            <person name="Chiu R."/>
            <person name="Coutinho P.M."/>
            <person name="Feau N."/>
            <person name="Field M."/>
            <person name="Frey P."/>
            <person name="Gelhaye E."/>
            <person name="Goldberg J."/>
            <person name="Grabherr M.G."/>
            <person name="Kodira C.D."/>
            <person name="Kohler A."/>
            <person name="Kuees U."/>
            <person name="Lindquist E.A."/>
            <person name="Lucas S.M."/>
            <person name="Mago R."/>
            <person name="Mauceli E."/>
            <person name="Morin E."/>
            <person name="Murat C."/>
            <person name="Pangilinan J.L."/>
            <person name="Park R."/>
            <person name="Pearson M."/>
            <person name="Quesneville H."/>
            <person name="Rouhier N."/>
            <person name="Sakthikumar S."/>
            <person name="Salamov A.A."/>
            <person name="Schmutz J."/>
            <person name="Selles B."/>
            <person name="Shapiro H."/>
            <person name="Tanguay P."/>
            <person name="Tuskan G.A."/>
            <person name="Henrissat B."/>
            <person name="Van de Peer Y."/>
            <person name="Rouze P."/>
            <person name="Ellis J.G."/>
            <person name="Dodds P.N."/>
            <person name="Schein J.E."/>
            <person name="Zhong S."/>
            <person name="Hamelin R.C."/>
            <person name="Grigoriev I.V."/>
            <person name="Szabo L.J."/>
            <person name="Martin F."/>
        </authorList>
    </citation>
    <scope>NUCLEOTIDE SEQUENCE [LARGE SCALE GENOMIC DNA]</scope>
    <source>
        <strain evidence="4">98AG31 / pathotype 3-4-7</strain>
    </source>
</reference>
<feature type="compositionally biased region" description="Basic residues" evidence="1">
    <location>
        <begin position="41"/>
        <end position="58"/>
    </location>
</feature>
<evidence type="ECO:0000259" key="2">
    <source>
        <dbReference type="SMART" id="SM00338"/>
    </source>
</evidence>
<evidence type="ECO:0000313" key="4">
    <source>
        <dbReference type="Proteomes" id="UP000001072"/>
    </source>
</evidence>
<dbReference type="STRING" id="747676.F4RFQ6"/>
<proteinExistence type="predicted"/>
<dbReference type="RefSeq" id="XP_007407864.1">
    <property type="nucleotide sequence ID" value="XM_007407802.1"/>
</dbReference>
<dbReference type="CDD" id="cd14686">
    <property type="entry name" value="bZIP"/>
    <property type="match status" value="1"/>
</dbReference>
<dbReference type="GO" id="GO:0003700">
    <property type="term" value="F:DNA-binding transcription factor activity"/>
    <property type="evidence" value="ECO:0007669"/>
    <property type="project" value="InterPro"/>
</dbReference>
<feature type="region of interest" description="Disordered" evidence="1">
    <location>
        <begin position="233"/>
        <end position="288"/>
    </location>
</feature>
<evidence type="ECO:0000313" key="3">
    <source>
        <dbReference type="EMBL" id="EGG08890.1"/>
    </source>
</evidence>
<dbReference type="VEuPathDB" id="FungiDB:MELLADRAFT_77289"/>
<feature type="region of interest" description="Disordered" evidence="1">
    <location>
        <begin position="301"/>
        <end position="379"/>
    </location>
</feature>
<feature type="compositionally biased region" description="Polar residues" evidence="1">
    <location>
        <begin position="241"/>
        <end position="251"/>
    </location>
</feature>
<dbReference type="GeneID" id="18932923"/>
<feature type="domain" description="BZIP" evidence="2">
    <location>
        <begin position="47"/>
        <end position="111"/>
    </location>
</feature>
<dbReference type="Proteomes" id="UP000001072">
    <property type="component" value="Unassembled WGS sequence"/>
</dbReference>
<dbReference type="OrthoDB" id="10346459at2759"/>
<feature type="region of interest" description="Disordered" evidence="1">
    <location>
        <begin position="437"/>
        <end position="461"/>
    </location>
</feature>
<name>F4RFQ6_MELLP</name>
<dbReference type="Gene3D" id="1.10.238.100">
    <property type="entry name" value="YAP1 redox domain. Chain B"/>
    <property type="match status" value="1"/>
</dbReference>
<dbReference type="HOGENOM" id="CLU_593229_0_0_1"/>
<dbReference type="EMBL" id="GL883099">
    <property type="protein sequence ID" value="EGG08890.1"/>
    <property type="molecule type" value="Genomic_DNA"/>
</dbReference>
<dbReference type="Gene3D" id="1.20.5.170">
    <property type="match status" value="1"/>
</dbReference>
<dbReference type="SMART" id="SM00338">
    <property type="entry name" value="BRLZ"/>
    <property type="match status" value="1"/>
</dbReference>
<dbReference type="InParanoid" id="F4RFQ6"/>
<evidence type="ECO:0000256" key="1">
    <source>
        <dbReference type="SAM" id="MobiDB-lite"/>
    </source>
</evidence>
<organism evidence="4">
    <name type="scientific">Melampsora larici-populina (strain 98AG31 / pathotype 3-4-7)</name>
    <name type="common">Poplar leaf rust fungus</name>
    <dbReference type="NCBI Taxonomy" id="747676"/>
    <lineage>
        <taxon>Eukaryota</taxon>
        <taxon>Fungi</taxon>
        <taxon>Dikarya</taxon>
        <taxon>Basidiomycota</taxon>
        <taxon>Pucciniomycotina</taxon>
        <taxon>Pucciniomycetes</taxon>
        <taxon>Pucciniales</taxon>
        <taxon>Melampsoraceae</taxon>
        <taxon>Melampsora</taxon>
    </lineage>
</organism>
<dbReference type="KEGG" id="mlr:MELLADRAFT_77289"/>
<gene>
    <name evidence="3" type="ORF">MELLADRAFT_77289</name>
</gene>
<dbReference type="Pfam" id="PF07716">
    <property type="entry name" value="bZIP_2"/>
    <property type="match status" value="1"/>
</dbReference>
<sequence length="461" mass="50881">MAPQQSKLASTSANPEDSTPSTSNPTDCKLEIDQASFTHSPSKKGSGKKPKTEKRKAQNRAAQQKFRHGKQQKNQQTSAELIEADHLNITLREKVASLQSEQNILRQNASPAVLAEAHRRFSGPEPLSSTSSLPEPVDPAELIPGPSNFITPPRASHPVPMESFFEAESIPQPTFPGLDFSPELSFSHSSMNLDNSENSIHISPYEPGMIFNQKMLQSDEDGAKIELLQRTTIEAHPQLGRPSSLTSSPLGHTTDPMRKDFVEPSQKKTSTSSSSSSKSSHIPPPWDEFWETYFPEAEAEFLMNQVNPTNPDRSPTHIASPSQTGSTKESSEVPGTGMRGLRGGNRESPKRSRDGSDKGKNPNLAPAWERPPNVSEGEDIRQMFKGSRAWRKLMSHPLAPDCDQEELARALHIQARLSDGKPMIPQDEVMKVWESIPKRAQGKKEGHKIRKDGRGDVDTDD</sequence>
<feature type="compositionally biased region" description="Basic and acidic residues" evidence="1">
    <location>
        <begin position="344"/>
        <end position="360"/>
    </location>
</feature>
<dbReference type="AlphaFoldDB" id="F4RFQ6"/>
<feature type="compositionally biased region" description="Polar residues" evidence="1">
    <location>
        <begin position="304"/>
        <end position="328"/>
    </location>
</feature>
<feature type="compositionally biased region" description="Polar residues" evidence="1">
    <location>
        <begin position="1"/>
        <end position="26"/>
    </location>
</feature>
<dbReference type="InterPro" id="IPR004827">
    <property type="entry name" value="bZIP"/>
</dbReference>